<evidence type="ECO:0000259" key="2">
    <source>
        <dbReference type="Pfam" id="PF13828"/>
    </source>
</evidence>
<feature type="domain" description="DUF4190" evidence="2">
    <location>
        <begin position="21"/>
        <end position="83"/>
    </location>
</feature>
<reference evidence="3 4" key="1">
    <citation type="submission" date="2020-05" db="EMBL/GenBank/DDBJ databases">
        <title>MicrobeNet Type strains.</title>
        <authorList>
            <person name="Nicholson A.C."/>
        </authorList>
    </citation>
    <scope>NUCLEOTIDE SEQUENCE [LARGE SCALE GENOMIC DNA]</scope>
    <source>
        <strain evidence="3 4">JCM 3224</strain>
    </source>
</reference>
<comment type="caution">
    <text evidence="3">The sequence shown here is derived from an EMBL/GenBank/DDBJ whole genome shotgun (WGS) entry which is preliminary data.</text>
</comment>
<evidence type="ECO:0000256" key="1">
    <source>
        <dbReference type="SAM" id="Phobius"/>
    </source>
</evidence>
<keyword evidence="1" id="KW-1133">Transmembrane helix</keyword>
<sequence>MSYQTPPPGYPAYPPVDHPQAVLILVLGILSLVFCQLAGPVAWVMGRNALREIDSSGGAMGGRGMVMAGYVCGIIASIFIILAVIVLILAIVFGVFVTTSSA</sequence>
<dbReference type="RefSeq" id="WP_067528589.1">
    <property type="nucleotide sequence ID" value="NZ_JABELX010000022.1"/>
</dbReference>
<protein>
    <submittedName>
        <fullName evidence="3">DUF4190 domain-containing protein</fullName>
    </submittedName>
</protein>
<dbReference type="Pfam" id="PF13828">
    <property type="entry name" value="DUF4190"/>
    <property type="match status" value="1"/>
</dbReference>
<dbReference type="Proteomes" id="UP000586827">
    <property type="component" value="Unassembled WGS sequence"/>
</dbReference>
<dbReference type="InterPro" id="IPR025241">
    <property type="entry name" value="DUF4190"/>
</dbReference>
<proteinExistence type="predicted"/>
<feature type="transmembrane region" description="Helical" evidence="1">
    <location>
        <begin position="20"/>
        <end position="46"/>
    </location>
</feature>
<feature type="transmembrane region" description="Helical" evidence="1">
    <location>
        <begin position="67"/>
        <end position="97"/>
    </location>
</feature>
<evidence type="ECO:0000313" key="4">
    <source>
        <dbReference type="Proteomes" id="UP000586827"/>
    </source>
</evidence>
<dbReference type="AlphaFoldDB" id="A0A849CFJ8"/>
<keyword evidence="1" id="KW-0812">Transmembrane</keyword>
<accession>A0A849CFJ8</accession>
<organism evidence="3 4">
    <name type="scientific">Nocardia uniformis</name>
    <dbReference type="NCBI Taxonomy" id="53432"/>
    <lineage>
        <taxon>Bacteria</taxon>
        <taxon>Bacillati</taxon>
        <taxon>Actinomycetota</taxon>
        <taxon>Actinomycetes</taxon>
        <taxon>Mycobacteriales</taxon>
        <taxon>Nocardiaceae</taxon>
        <taxon>Nocardia</taxon>
    </lineage>
</organism>
<keyword evidence="4" id="KW-1185">Reference proteome</keyword>
<dbReference type="EMBL" id="JABELX010000022">
    <property type="protein sequence ID" value="NNH75495.1"/>
    <property type="molecule type" value="Genomic_DNA"/>
</dbReference>
<name>A0A849CFJ8_9NOCA</name>
<gene>
    <name evidence="3" type="ORF">HLB23_37570</name>
</gene>
<evidence type="ECO:0000313" key="3">
    <source>
        <dbReference type="EMBL" id="NNH75495.1"/>
    </source>
</evidence>
<keyword evidence="1" id="KW-0472">Membrane</keyword>